<name>A0ABD4ZK53_9LACO</name>
<sequence length="255" mass="30190">MIIYTNKNLFLSPAQTLVNTVNTVGVMGKGIAKDFKKFYPQMFKRYKYLCDKGKFQPGQLMLSKEEPEIYRKKNTGNIRKKWVLNFPTKKHWRNKSKIEYIEIGLKKFVEEYKNRNIESISFPQLGTGNGGLKWEEVKEIMEYYLSEIDIPVYIHIYQPNYSSYTDKEVEKNLNTDHDIWKTNIFLKRDDINLNNSINVDGIILPGSEVYRKNIKFESVKYLSVVGDEESELIWLQENTREIEERIVEQLSIFNI</sequence>
<dbReference type="Pfam" id="PF01661">
    <property type="entry name" value="Macro"/>
    <property type="match status" value="1"/>
</dbReference>
<organism evidence="3 4">
    <name type="scientific">Lactobacillus paragasseri</name>
    <dbReference type="NCBI Taxonomy" id="2107999"/>
    <lineage>
        <taxon>Bacteria</taxon>
        <taxon>Bacillati</taxon>
        <taxon>Bacillota</taxon>
        <taxon>Bacilli</taxon>
        <taxon>Lactobacillales</taxon>
        <taxon>Lactobacillaceae</taxon>
        <taxon>Lactobacillus</taxon>
    </lineage>
</organism>
<evidence type="ECO:0000256" key="1">
    <source>
        <dbReference type="ARBA" id="ARBA00035885"/>
    </source>
</evidence>
<dbReference type="PANTHER" id="PTHR12521:SF0">
    <property type="entry name" value="ADP-RIBOSE GLYCOHYDROLASE OARD1"/>
    <property type="match status" value="1"/>
</dbReference>
<dbReference type="InterPro" id="IPR002589">
    <property type="entry name" value="Macro_dom"/>
</dbReference>
<comment type="caution">
    <text evidence="3">The sequence shown here is derived from an EMBL/GenBank/DDBJ whole genome shotgun (WGS) entry which is preliminary data.</text>
</comment>
<comment type="catalytic activity">
    <reaction evidence="1">
        <text>an N-(ADP-alpha-D-ribosyl)-thymidine in DNA + H2O = a thymidine in DNA + ADP-D-ribose</text>
        <dbReference type="Rhea" id="RHEA:71655"/>
        <dbReference type="Rhea" id="RHEA-COMP:13556"/>
        <dbReference type="Rhea" id="RHEA-COMP:18051"/>
        <dbReference type="ChEBI" id="CHEBI:15377"/>
        <dbReference type="ChEBI" id="CHEBI:57967"/>
        <dbReference type="ChEBI" id="CHEBI:137386"/>
        <dbReference type="ChEBI" id="CHEBI:191199"/>
    </reaction>
    <physiologicalReaction direction="left-to-right" evidence="1">
        <dbReference type="Rhea" id="RHEA:71656"/>
    </physiologicalReaction>
</comment>
<reference evidence="3 4" key="1">
    <citation type="submission" date="2023-05" db="EMBL/GenBank/DDBJ databases">
        <title>Cataloging the Phylogenetic Diversity of Human Bladder Bacteria.</title>
        <authorList>
            <person name="Du J."/>
        </authorList>
    </citation>
    <scope>NUCLEOTIDE SEQUENCE [LARGE SCALE GENOMIC DNA]</scope>
    <source>
        <strain evidence="3 4">UMB0725</strain>
    </source>
</reference>
<dbReference type="PROSITE" id="PS51154">
    <property type="entry name" value="MACRO"/>
    <property type="match status" value="1"/>
</dbReference>
<dbReference type="SMART" id="SM00506">
    <property type="entry name" value="A1pp"/>
    <property type="match status" value="1"/>
</dbReference>
<protein>
    <submittedName>
        <fullName evidence="3">Macro domain-containing protein</fullName>
    </submittedName>
</protein>
<feature type="domain" description="Macro" evidence="2">
    <location>
        <begin position="1"/>
        <end position="165"/>
    </location>
</feature>
<dbReference type="InterPro" id="IPR043472">
    <property type="entry name" value="Macro_dom-like"/>
</dbReference>
<proteinExistence type="predicted"/>
<dbReference type="AlphaFoldDB" id="A0ABD4ZK53"/>
<dbReference type="RefSeq" id="WP_285020271.1">
    <property type="nucleotide sequence ID" value="NZ_JASOOX010000021.1"/>
</dbReference>
<accession>A0ABD4ZK53</accession>
<dbReference type="CDD" id="cd02901">
    <property type="entry name" value="Macro_Poa1p-like"/>
    <property type="match status" value="1"/>
</dbReference>
<evidence type="ECO:0000313" key="3">
    <source>
        <dbReference type="EMBL" id="MDK7298472.1"/>
    </source>
</evidence>
<dbReference type="PANTHER" id="PTHR12521">
    <property type="entry name" value="PROTEIN C6ORF130"/>
    <property type="match status" value="1"/>
</dbReference>
<evidence type="ECO:0000259" key="2">
    <source>
        <dbReference type="PROSITE" id="PS51154"/>
    </source>
</evidence>
<dbReference type="InterPro" id="IPR050892">
    <property type="entry name" value="ADP-ribose_metab_enzymes"/>
</dbReference>
<dbReference type="SUPFAM" id="SSF52949">
    <property type="entry name" value="Macro domain-like"/>
    <property type="match status" value="1"/>
</dbReference>
<evidence type="ECO:0000313" key="4">
    <source>
        <dbReference type="Proteomes" id="UP001230232"/>
    </source>
</evidence>
<dbReference type="Proteomes" id="UP001230232">
    <property type="component" value="Unassembled WGS sequence"/>
</dbReference>
<gene>
    <name evidence="3" type="ORF">QP478_04505</name>
</gene>
<dbReference type="Gene3D" id="3.40.220.10">
    <property type="entry name" value="Leucine Aminopeptidase, subunit E, domain 1"/>
    <property type="match status" value="1"/>
</dbReference>
<dbReference type="EMBL" id="JASOPW010000002">
    <property type="protein sequence ID" value="MDK7298472.1"/>
    <property type="molecule type" value="Genomic_DNA"/>
</dbReference>